<sequence>SQATTRIASFNASSLYNDEVFASVGTVPDNNTRNSKHSDNHNPTAVARPQQLSSIICPVSHVTTMLEVDWPIRKAVLREAKGKQSAKCNTDQGYVGPMIGP</sequence>
<evidence type="ECO:0000313" key="2">
    <source>
        <dbReference type="EMBL" id="CAG2005427.1"/>
    </source>
</evidence>
<accession>A0A4E9ED27</accession>
<reference evidence="3" key="1">
    <citation type="submission" date="2019-04" db="EMBL/GenBank/DDBJ databases">
        <authorList>
            <person name="Melise S."/>
            <person name="Noan J."/>
            <person name="Okalmin O."/>
        </authorList>
    </citation>
    <scope>NUCLEOTIDE SEQUENCE</scope>
    <source>
        <strain evidence="3">FN9</strain>
    </source>
</reference>
<feature type="region of interest" description="Disordered" evidence="1">
    <location>
        <begin position="24"/>
        <end position="49"/>
    </location>
</feature>
<gene>
    <name evidence="3" type="ORF">FUG_LOCUS258071</name>
    <name evidence="2" type="ORF">MDCFG202_LOCUS496428</name>
</gene>
<feature type="region of interest" description="Disordered" evidence="1">
    <location>
        <begin position="81"/>
        <end position="101"/>
    </location>
</feature>
<organism evidence="3">
    <name type="scientific">Gibberella zeae</name>
    <name type="common">Wheat head blight fungus</name>
    <name type="synonym">Fusarium graminearum</name>
    <dbReference type="NCBI Taxonomy" id="5518"/>
    <lineage>
        <taxon>Eukaryota</taxon>
        <taxon>Fungi</taxon>
        <taxon>Dikarya</taxon>
        <taxon>Ascomycota</taxon>
        <taxon>Pezizomycotina</taxon>
        <taxon>Sordariomycetes</taxon>
        <taxon>Hypocreomycetidae</taxon>
        <taxon>Hypocreales</taxon>
        <taxon>Nectriaceae</taxon>
        <taxon>Fusarium</taxon>
    </lineage>
</organism>
<dbReference type="Proteomes" id="UP000746612">
    <property type="component" value="Unassembled WGS sequence"/>
</dbReference>
<dbReference type="EMBL" id="CAAKMV010000130">
    <property type="protein sequence ID" value="VIO57955.1"/>
    <property type="molecule type" value="Genomic_DNA"/>
</dbReference>
<evidence type="ECO:0000256" key="1">
    <source>
        <dbReference type="SAM" id="MobiDB-lite"/>
    </source>
</evidence>
<dbReference type="EMBL" id="CAJPIJ010000183">
    <property type="protein sequence ID" value="CAG2005427.1"/>
    <property type="molecule type" value="Genomic_DNA"/>
</dbReference>
<feature type="non-terminal residue" evidence="3">
    <location>
        <position position="1"/>
    </location>
</feature>
<name>A0A4E9ED27_GIBZA</name>
<protein>
    <submittedName>
        <fullName evidence="3">Uncharacterized protein</fullName>
    </submittedName>
</protein>
<proteinExistence type="predicted"/>
<evidence type="ECO:0000313" key="3">
    <source>
        <dbReference type="EMBL" id="VIO57955.1"/>
    </source>
</evidence>
<dbReference type="AlphaFoldDB" id="A0A4E9ED27"/>
<reference evidence="2" key="2">
    <citation type="submission" date="2021-03" db="EMBL/GenBank/DDBJ databases">
        <authorList>
            <person name="Alouane T."/>
            <person name="Langin T."/>
            <person name="Bonhomme L."/>
        </authorList>
    </citation>
    <scope>NUCLEOTIDE SEQUENCE</scope>
    <source>
        <strain evidence="2">MDC_Fg202</strain>
    </source>
</reference>